<accession>A0A7G9GUB0</accession>
<evidence type="ECO:0000313" key="8">
    <source>
        <dbReference type="EMBL" id="QNM14392.1"/>
    </source>
</evidence>
<dbReference type="Pfam" id="PF12002">
    <property type="entry name" value="MgsA_C"/>
    <property type="match status" value="1"/>
</dbReference>
<dbReference type="GO" id="GO:0016887">
    <property type="term" value="F:ATP hydrolysis activity"/>
    <property type="evidence" value="ECO:0007669"/>
    <property type="project" value="InterPro"/>
</dbReference>
<dbReference type="InterPro" id="IPR003959">
    <property type="entry name" value="ATPase_AAA_core"/>
</dbReference>
<dbReference type="GO" id="GO:0005524">
    <property type="term" value="F:ATP binding"/>
    <property type="evidence" value="ECO:0007669"/>
    <property type="project" value="UniProtKB-KW"/>
</dbReference>
<comment type="similarity">
    <text evidence="2">Belongs to the AAA ATPase family. RarA/MGS1/WRNIP1 subfamily.</text>
</comment>
<dbReference type="RefSeq" id="WP_187422603.1">
    <property type="nucleotide sequence ID" value="NZ_CP060637.1"/>
</dbReference>
<keyword evidence="4" id="KW-0547">Nucleotide-binding</keyword>
<dbReference type="InterPro" id="IPR021886">
    <property type="entry name" value="MgsA_C"/>
</dbReference>
<evidence type="ECO:0000313" key="9">
    <source>
        <dbReference type="Proteomes" id="UP000515913"/>
    </source>
</evidence>
<dbReference type="Pfam" id="PF16193">
    <property type="entry name" value="AAA_assoc_2"/>
    <property type="match status" value="1"/>
</dbReference>
<dbReference type="GO" id="GO:0000731">
    <property type="term" value="P:DNA synthesis involved in DNA repair"/>
    <property type="evidence" value="ECO:0007669"/>
    <property type="project" value="TreeGrafter"/>
</dbReference>
<dbReference type="FunFam" id="1.20.272.10:FF:000001">
    <property type="entry name" value="Putative AAA family ATPase"/>
    <property type="match status" value="1"/>
</dbReference>
<comment type="function">
    <text evidence="1">DNA-dependent ATPase that plays important roles in cellular responses to stalled DNA replication processes.</text>
</comment>
<organism evidence="8 9">
    <name type="scientific">Fusobacterium hominis</name>
    <dbReference type="NCBI Taxonomy" id="2764326"/>
    <lineage>
        <taxon>Bacteria</taxon>
        <taxon>Fusobacteriati</taxon>
        <taxon>Fusobacteriota</taxon>
        <taxon>Fusobacteriia</taxon>
        <taxon>Fusobacteriales</taxon>
        <taxon>Fusobacteriaceae</taxon>
        <taxon>Fusobacterium</taxon>
    </lineage>
</organism>
<name>A0A7G9GUB0_9FUSO</name>
<dbReference type="Gene3D" id="3.40.50.300">
    <property type="entry name" value="P-loop containing nucleotide triphosphate hydrolases"/>
    <property type="match status" value="1"/>
</dbReference>
<dbReference type="AlphaFoldDB" id="A0A7G9GUB0"/>
<evidence type="ECO:0000256" key="5">
    <source>
        <dbReference type="ARBA" id="ARBA00022840"/>
    </source>
</evidence>
<evidence type="ECO:0000256" key="1">
    <source>
        <dbReference type="ARBA" id="ARBA00002393"/>
    </source>
</evidence>
<dbReference type="GO" id="GO:0008047">
    <property type="term" value="F:enzyme activator activity"/>
    <property type="evidence" value="ECO:0007669"/>
    <property type="project" value="TreeGrafter"/>
</dbReference>
<feature type="domain" description="AAA+ ATPase" evidence="7">
    <location>
        <begin position="48"/>
        <end position="174"/>
    </location>
</feature>
<dbReference type="GO" id="GO:0003677">
    <property type="term" value="F:DNA binding"/>
    <property type="evidence" value="ECO:0007669"/>
    <property type="project" value="InterPro"/>
</dbReference>
<dbReference type="Gene3D" id="1.10.3710.10">
    <property type="entry name" value="DNA polymerase III clamp loader subunits, C-terminal domain"/>
    <property type="match status" value="1"/>
</dbReference>
<evidence type="ECO:0000259" key="7">
    <source>
        <dbReference type="SMART" id="SM00382"/>
    </source>
</evidence>
<dbReference type="Gene3D" id="1.10.8.60">
    <property type="match status" value="1"/>
</dbReference>
<sequence length="410" mass="46665">MNSLFKNNFEEVKPLAVRLRPTTFEEFIGQEKLLGKHGILKKLIENQSLSNCIFYGPPGCGKTTLGEIISKNINSNFETLNATTATLEDLRAVVERAKQNIEFYGKKTILFLDEIHRFNKKQQDALLSYCENGVVILIGATTENPYYTLNNALLSRVMIFEFKSLSREDIHLILQNAVKKIGIKELPYEILECIKDISQGDSRIALNYLELYQNSCMTLDDNDILQIFRERKASYHKNEDKYNLISAMIKSIRGSDPNSAIYWLGRLLSGGEDPRYIARRIVISASEDIGMANPEAMLIANSAMEASEKIGMPEIRIILAQAVIYLAISTKSNSSYVAINKALEDIEKGDLETVPLHISNSAVGYKYPHDYQDNFIKQKYSAIKREYYIPGDNRNERMISEKLKKLWGMK</sequence>
<reference evidence="8 9" key="1">
    <citation type="submission" date="2020-08" db="EMBL/GenBank/DDBJ databases">
        <authorList>
            <person name="Liu C."/>
            <person name="Sun Q."/>
        </authorList>
    </citation>
    <scope>NUCLEOTIDE SEQUENCE [LARGE SCALE GENOMIC DNA]</scope>
    <source>
        <strain evidence="8 9">NSJ-57</strain>
    </source>
</reference>
<dbReference type="FunFam" id="3.40.50.300:FF:000137">
    <property type="entry name" value="Replication-associated recombination protein A"/>
    <property type="match status" value="1"/>
</dbReference>
<proteinExistence type="inferred from homology"/>
<dbReference type="SUPFAM" id="SSF52540">
    <property type="entry name" value="P-loop containing nucleoside triphosphate hydrolases"/>
    <property type="match status" value="1"/>
</dbReference>
<keyword evidence="3" id="KW-0235">DNA replication</keyword>
<dbReference type="GO" id="GO:0006261">
    <property type="term" value="P:DNA-templated DNA replication"/>
    <property type="evidence" value="ECO:0007669"/>
    <property type="project" value="TreeGrafter"/>
</dbReference>
<dbReference type="InterPro" id="IPR051314">
    <property type="entry name" value="AAA_ATPase_RarA/MGS1/WRNIP1"/>
</dbReference>
<dbReference type="SUPFAM" id="SSF48019">
    <property type="entry name" value="post-AAA+ oligomerization domain-like"/>
    <property type="match status" value="1"/>
</dbReference>
<dbReference type="Pfam" id="PF00004">
    <property type="entry name" value="AAA"/>
    <property type="match status" value="1"/>
</dbReference>
<dbReference type="Proteomes" id="UP000515913">
    <property type="component" value="Chromosome"/>
</dbReference>
<dbReference type="Gene3D" id="1.20.272.10">
    <property type="match status" value="1"/>
</dbReference>
<dbReference type="EMBL" id="CP060637">
    <property type="protein sequence ID" value="QNM14392.1"/>
    <property type="molecule type" value="Genomic_DNA"/>
</dbReference>
<dbReference type="KEGG" id="fho:H9Q81_05215"/>
<keyword evidence="5" id="KW-0067">ATP-binding</keyword>
<dbReference type="SMART" id="SM00382">
    <property type="entry name" value="AAA"/>
    <property type="match status" value="1"/>
</dbReference>
<evidence type="ECO:0000256" key="2">
    <source>
        <dbReference type="ARBA" id="ARBA00008959"/>
    </source>
</evidence>
<protein>
    <submittedName>
        <fullName evidence="8">Replication-associated recombination protein A</fullName>
    </submittedName>
</protein>
<keyword evidence="6" id="KW-0175">Coiled coil</keyword>
<keyword evidence="9" id="KW-1185">Reference proteome</keyword>
<gene>
    <name evidence="8" type="ORF">H9Q81_05215</name>
</gene>
<dbReference type="PANTHER" id="PTHR13779:SF7">
    <property type="entry name" value="ATPASE WRNIP1"/>
    <property type="match status" value="1"/>
</dbReference>
<evidence type="ECO:0000256" key="6">
    <source>
        <dbReference type="SAM" id="Coils"/>
    </source>
</evidence>
<dbReference type="InterPro" id="IPR032423">
    <property type="entry name" value="AAA_assoc_2"/>
</dbReference>
<evidence type="ECO:0000256" key="3">
    <source>
        <dbReference type="ARBA" id="ARBA00022705"/>
    </source>
</evidence>
<dbReference type="GO" id="GO:0017116">
    <property type="term" value="F:single-stranded DNA helicase activity"/>
    <property type="evidence" value="ECO:0007669"/>
    <property type="project" value="TreeGrafter"/>
</dbReference>
<feature type="coiled-coil region" evidence="6">
    <location>
        <begin position="80"/>
        <end position="107"/>
    </location>
</feature>
<dbReference type="InterPro" id="IPR008921">
    <property type="entry name" value="DNA_pol3_clamp-load_cplx_C"/>
</dbReference>
<dbReference type="InterPro" id="IPR003593">
    <property type="entry name" value="AAA+_ATPase"/>
</dbReference>
<dbReference type="PANTHER" id="PTHR13779">
    <property type="entry name" value="WERNER HELICASE-INTERACTING PROTEIN 1 FAMILY MEMBER"/>
    <property type="match status" value="1"/>
</dbReference>
<dbReference type="CDD" id="cd00009">
    <property type="entry name" value="AAA"/>
    <property type="match status" value="1"/>
</dbReference>
<dbReference type="InterPro" id="IPR027417">
    <property type="entry name" value="P-loop_NTPase"/>
</dbReference>
<dbReference type="CDD" id="cd18139">
    <property type="entry name" value="HLD_clamp_RarA"/>
    <property type="match status" value="1"/>
</dbReference>
<evidence type="ECO:0000256" key="4">
    <source>
        <dbReference type="ARBA" id="ARBA00022741"/>
    </source>
</evidence>